<organism evidence="1 2">
    <name type="scientific">Pisolithus microcarpus 441</name>
    <dbReference type="NCBI Taxonomy" id="765257"/>
    <lineage>
        <taxon>Eukaryota</taxon>
        <taxon>Fungi</taxon>
        <taxon>Dikarya</taxon>
        <taxon>Basidiomycota</taxon>
        <taxon>Agaricomycotina</taxon>
        <taxon>Agaricomycetes</taxon>
        <taxon>Agaricomycetidae</taxon>
        <taxon>Boletales</taxon>
        <taxon>Sclerodermatineae</taxon>
        <taxon>Pisolithaceae</taxon>
        <taxon>Pisolithus</taxon>
    </lineage>
</organism>
<evidence type="ECO:0000313" key="2">
    <source>
        <dbReference type="Proteomes" id="UP000054018"/>
    </source>
</evidence>
<proteinExistence type="predicted"/>
<gene>
    <name evidence="1" type="ORF">PISMIDRAFT_360314</name>
</gene>
<reference evidence="2" key="2">
    <citation type="submission" date="2015-01" db="EMBL/GenBank/DDBJ databases">
        <title>Evolutionary Origins and Diversification of the Mycorrhizal Mutualists.</title>
        <authorList>
            <consortium name="DOE Joint Genome Institute"/>
            <consortium name="Mycorrhizal Genomics Consortium"/>
            <person name="Kohler A."/>
            <person name="Kuo A."/>
            <person name="Nagy L.G."/>
            <person name="Floudas D."/>
            <person name="Copeland A."/>
            <person name="Barry K.W."/>
            <person name="Cichocki N."/>
            <person name="Veneault-Fourrey C."/>
            <person name="LaButti K."/>
            <person name="Lindquist E.A."/>
            <person name="Lipzen A."/>
            <person name="Lundell T."/>
            <person name="Morin E."/>
            <person name="Murat C."/>
            <person name="Riley R."/>
            <person name="Ohm R."/>
            <person name="Sun H."/>
            <person name="Tunlid A."/>
            <person name="Henrissat B."/>
            <person name="Grigoriev I.V."/>
            <person name="Hibbett D.S."/>
            <person name="Martin F."/>
        </authorList>
    </citation>
    <scope>NUCLEOTIDE SEQUENCE [LARGE SCALE GENOMIC DNA]</scope>
    <source>
        <strain evidence="2">441</strain>
    </source>
</reference>
<accession>A0A0C9ZZ56</accession>
<dbReference type="EMBL" id="KN833711">
    <property type="protein sequence ID" value="KIK24998.1"/>
    <property type="molecule type" value="Genomic_DNA"/>
</dbReference>
<dbReference type="HOGENOM" id="CLU_3051246_0_0_1"/>
<reference evidence="1 2" key="1">
    <citation type="submission" date="2014-04" db="EMBL/GenBank/DDBJ databases">
        <authorList>
            <consortium name="DOE Joint Genome Institute"/>
            <person name="Kuo A."/>
            <person name="Kohler A."/>
            <person name="Costa M.D."/>
            <person name="Nagy L.G."/>
            <person name="Floudas D."/>
            <person name="Copeland A."/>
            <person name="Barry K.W."/>
            <person name="Cichocki N."/>
            <person name="Veneault-Fourrey C."/>
            <person name="LaButti K."/>
            <person name="Lindquist E.A."/>
            <person name="Lipzen A."/>
            <person name="Lundell T."/>
            <person name="Morin E."/>
            <person name="Murat C."/>
            <person name="Sun H."/>
            <person name="Tunlid A."/>
            <person name="Henrissat B."/>
            <person name="Grigoriev I.V."/>
            <person name="Hibbett D.S."/>
            <person name="Martin F."/>
            <person name="Nordberg H.P."/>
            <person name="Cantor M.N."/>
            <person name="Hua S.X."/>
        </authorList>
    </citation>
    <scope>NUCLEOTIDE SEQUENCE [LARGE SCALE GENOMIC DNA]</scope>
    <source>
        <strain evidence="1 2">441</strain>
    </source>
</reference>
<sequence length="54" mass="6002">MSSCDLPNHRNTMLATGACHGPTIAPTLRWPQMRAWWTCVHDPLKASPFAQPVT</sequence>
<protein>
    <submittedName>
        <fullName evidence="1">Uncharacterized protein</fullName>
    </submittedName>
</protein>
<dbReference type="Proteomes" id="UP000054018">
    <property type="component" value="Unassembled WGS sequence"/>
</dbReference>
<dbReference type="AlphaFoldDB" id="A0A0C9ZZ56"/>
<evidence type="ECO:0000313" key="1">
    <source>
        <dbReference type="EMBL" id="KIK24998.1"/>
    </source>
</evidence>
<keyword evidence="2" id="KW-1185">Reference proteome</keyword>
<name>A0A0C9ZZ56_9AGAM</name>